<name>A0A1M4WTN8_9CLOT</name>
<dbReference type="Pfam" id="PF01205">
    <property type="entry name" value="Impact_N"/>
    <property type="match status" value="1"/>
</dbReference>
<evidence type="ECO:0000259" key="3">
    <source>
        <dbReference type="Pfam" id="PF09186"/>
    </source>
</evidence>
<evidence type="ECO:0000259" key="2">
    <source>
        <dbReference type="Pfam" id="PF01205"/>
    </source>
</evidence>
<dbReference type="NCBIfam" id="TIGR00257">
    <property type="entry name" value="IMPACT_YIGZ"/>
    <property type="match status" value="1"/>
</dbReference>
<evidence type="ECO:0000313" key="5">
    <source>
        <dbReference type="Proteomes" id="UP000184423"/>
    </source>
</evidence>
<reference evidence="5" key="1">
    <citation type="submission" date="2016-11" db="EMBL/GenBank/DDBJ databases">
        <authorList>
            <person name="Varghese N."/>
            <person name="Submissions S."/>
        </authorList>
    </citation>
    <scope>NUCLEOTIDE SEQUENCE [LARGE SCALE GENOMIC DNA]</scope>
    <source>
        <strain evidence="5">DSM 10124</strain>
    </source>
</reference>
<dbReference type="InterPro" id="IPR035647">
    <property type="entry name" value="EFG_III/V"/>
</dbReference>
<dbReference type="PANTHER" id="PTHR16301">
    <property type="entry name" value="IMPACT-RELATED"/>
    <property type="match status" value="1"/>
</dbReference>
<dbReference type="GO" id="GO:0005737">
    <property type="term" value="C:cytoplasm"/>
    <property type="evidence" value="ECO:0007669"/>
    <property type="project" value="TreeGrafter"/>
</dbReference>
<feature type="domain" description="UPF0029" evidence="3">
    <location>
        <begin position="139"/>
        <end position="194"/>
    </location>
</feature>
<dbReference type="PANTHER" id="PTHR16301:SF20">
    <property type="entry name" value="IMPACT FAMILY MEMBER YIGZ"/>
    <property type="match status" value="1"/>
</dbReference>
<dbReference type="SUPFAM" id="SSF54211">
    <property type="entry name" value="Ribosomal protein S5 domain 2-like"/>
    <property type="match status" value="1"/>
</dbReference>
<dbReference type="PROSITE" id="PS00910">
    <property type="entry name" value="UPF0029"/>
    <property type="match status" value="1"/>
</dbReference>
<dbReference type="InterPro" id="IPR020568">
    <property type="entry name" value="Ribosomal_Su5_D2-typ_SF"/>
</dbReference>
<comment type="similarity">
    <text evidence="1">Belongs to the IMPACT family.</text>
</comment>
<dbReference type="Gene3D" id="3.30.230.30">
    <property type="entry name" value="Impact, N-terminal domain"/>
    <property type="match status" value="1"/>
</dbReference>
<keyword evidence="5" id="KW-1185">Reference proteome</keyword>
<organism evidence="4 5">
    <name type="scientific">Caloramator proteoclasticus DSM 10124</name>
    <dbReference type="NCBI Taxonomy" id="1121262"/>
    <lineage>
        <taxon>Bacteria</taxon>
        <taxon>Bacillati</taxon>
        <taxon>Bacillota</taxon>
        <taxon>Clostridia</taxon>
        <taxon>Eubacteriales</taxon>
        <taxon>Clostridiaceae</taxon>
        <taxon>Caloramator</taxon>
    </lineage>
</organism>
<gene>
    <name evidence="4" type="ORF">SAMN02746091_01243</name>
</gene>
<proteinExistence type="inferred from homology"/>
<dbReference type="InterPro" id="IPR023582">
    <property type="entry name" value="Impact"/>
</dbReference>
<dbReference type="EMBL" id="FQVG01000019">
    <property type="protein sequence ID" value="SHE84606.1"/>
    <property type="molecule type" value="Genomic_DNA"/>
</dbReference>
<evidence type="ECO:0000313" key="4">
    <source>
        <dbReference type="EMBL" id="SHE84606.1"/>
    </source>
</evidence>
<dbReference type="InterPro" id="IPR036956">
    <property type="entry name" value="Impact_N_sf"/>
</dbReference>
<sequence>MSKDFYTVKKQVEVEMEERRSIFICNIKRVLNEEEAMNFINEIKVKYKDATHNVYAYITNNGISMRYSDDGEPQGTAGPPVLEVLKRENLNNVAVVVTRYFGGILLGAGGLVRAYGASCKQGVDAAGKVKESEAVVFNIVCDYDKYGKVSNYLSKRNIVIRNTEFTEVVTLEIMAFNDEFQKIRQDLIEMFNGNDIIKVKEEGVTCFVDEEGKIMEVPQ</sequence>
<dbReference type="AlphaFoldDB" id="A0A1M4WTN8"/>
<feature type="domain" description="Impact N-terminal" evidence="2">
    <location>
        <begin position="19"/>
        <end position="121"/>
    </location>
</feature>
<dbReference type="Proteomes" id="UP000184423">
    <property type="component" value="Unassembled WGS sequence"/>
</dbReference>
<dbReference type="SUPFAM" id="SSF54980">
    <property type="entry name" value="EF-G C-terminal domain-like"/>
    <property type="match status" value="1"/>
</dbReference>
<dbReference type="InterPro" id="IPR015269">
    <property type="entry name" value="UPF0029_Impact_C"/>
</dbReference>
<dbReference type="Pfam" id="PF09186">
    <property type="entry name" value="DUF1949"/>
    <property type="match status" value="1"/>
</dbReference>
<accession>A0A1M4WTN8</accession>
<dbReference type="InterPro" id="IPR015796">
    <property type="entry name" value="Impact_YigZ-like"/>
</dbReference>
<dbReference type="InterPro" id="IPR001498">
    <property type="entry name" value="Impact_N"/>
</dbReference>
<dbReference type="Gene3D" id="3.30.70.240">
    <property type="match status" value="1"/>
</dbReference>
<dbReference type="InterPro" id="IPR020569">
    <property type="entry name" value="UPF0029_Impact_CS"/>
</dbReference>
<dbReference type="RefSeq" id="WP_027308052.1">
    <property type="nucleotide sequence ID" value="NZ_FQVG01000019.1"/>
</dbReference>
<dbReference type="GO" id="GO:0006446">
    <property type="term" value="P:regulation of translational initiation"/>
    <property type="evidence" value="ECO:0007669"/>
    <property type="project" value="TreeGrafter"/>
</dbReference>
<evidence type="ECO:0000256" key="1">
    <source>
        <dbReference type="ARBA" id="ARBA00007665"/>
    </source>
</evidence>
<protein>
    <submittedName>
        <fullName evidence="4">Uncharacterized protein, YigZ family</fullName>
    </submittedName>
</protein>